<sequence length="266" mass="29960">MAPLRPLLLTGCLLLIACSPTTPLFVAQITAQEAVEHKALKSKRIAAAVQEEGDLFTYSARAIRDGKSAQAEELYLTGYRDRKLSDEVRAIALYQIGLIYMSRYNDQRDDTRALNYFYQVRNEFPQTQAASRSEERIEQIGQRAQQPVQKTARELLATWQPNNSLDLYSPDLDPDMTLLSRRAVLKGRVAEAEELYLLAVDDPGVTAGIKEKSLYQLALMYLAPTNPQANRDKAIGYLRRQLAQYPDGELADKAARHLDQALNQND</sequence>
<gene>
    <name evidence="2" type="ORF">PSEWESI4_00242</name>
</gene>
<keyword evidence="1" id="KW-0732">Signal</keyword>
<accession>A0A7U7EJ28</accession>
<dbReference type="EMBL" id="CAJFCI010000014">
    <property type="protein sequence ID" value="CAD5105983.1"/>
    <property type="molecule type" value="Genomic_DNA"/>
</dbReference>
<dbReference type="RefSeq" id="WP_187669382.1">
    <property type="nucleotide sequence ID" value="NZ_CAJFCI010000014.1"/>
</dbReference>
<evidence type="ECO:0000313" key="2">
    <source>
        <dbReference type="EMBL" id="CAD5105983.1"/>
    </source>
</evidence>
<evidence type="ECO:0000313" key="3">
    <source>
        <dbReference type="Proteomes" id="UP000583387"/>
    </source>
</evidence>
<dbReference type="Proteomes" id="UP000583387">
    <property type="component" value="Unassembled WGS sequence"/>
</dbReference>
<dbReference type="PROSITE" id="PS51257">
    <property type="entry name" value="PROKAR_LIPOPROTEIN"/>
    <property type="match status" value="1"/>
</dbReference>
<evidence type="ECO:0008006" key="4">
    <source>
        <dbReference type="Google" id="ProtNLM"/>
    </source>
</evidence>
<dbReference type="InterPro" id="IPR011990">
    <property type="entry name" value="TPR-like_helical_dom_sf"/>
</dbReference>
<dbReference type="SUPFAM" id="SSF81901">
    <property type="entry name" value="HCP-like"/>
    <property type="match status" value="1"/>
</dbReference>
<dbReference type="AlphaFoldDB" id="A0A7U7EJ28"/>
<evidence type="ECO:0000256" key="1">
    <source>
        <dbReference type="SAM" id="SignalP"/>
    </source>
</evidence>
<comment type="caution">
    <text evidence="2">The sequence shown here is derived from an EMBL/GenBank/DDBJ whole genome shotgun (WGS) entry which is preliminary data.</text>
</comment>
<feature type="chain" id="PRO_5031303860" description="Tetratricopeptide repeat protein" evidence="1">
    <location>
        <begin position="28"/>
        <end position="266"/>
    </location>
</feature>
<organism evidence="2 3">
    <name type="scientific">Zestomonas carbonaria</name>
    <dbReference type="NCBI Taxonomy" id="2762745"/>
    <lineage>
        <taxon>Bacteria</taxon>
        <taxon>Pseudomonadati</taxon>
        <taxon>Pseudomonadota</taxon>
        <taxon>Gammaproteobacteria</taxon>
        <taxon>Pseudomonadales</taxon>
        <taxon>Pseudomonadaceae</taxon>
        <taxon>Zestomonas</taxon>
    </lineage>
</organism>
<keyword evidence="3" id="KW-1185">Reference proteome</keyword>
<name>A0A7U7EJ28_9GAMM</name>
<proteinExistence type="predicted"/>
<reference evidence="2 3" key="1">
    <citation type="submission" date="2020-08" db="EMBL/GenBank/DDBJ databases">
        <authorList>
            <person name="Criscuolo A."/>
        </authorList>
    </citation>
    <scope>NUCLEOTIDE SEQUENCE [LARGE SCALE GENOMIC DNA]</scope>
    <source>
        <strain evidence="2">CIP111764</strain>
    </source>
</reference>
<protein>
    <recommendedName>
        <fullName evidence="4">Tetratricopeptide repeat protein</fullName>
    </recommendedName>
</protein>
<feature type="signal peptide" evidence="1">
    <location>
        <begin position="1"/>
        <end position="27"/>
    </location>
</feature>
<dbReference type="Gene3D" id="1.25.40.10">
    <property type="entry name" value="Tetratricopeptide repeat domain"/>
    <property type="match status" value="1"/>
</dbReference>